<dbReference type="InterPro" id="IPR029175">
    <property type="entry name" value="EXOC2/Sec5"/>
</dbReference>
<proteinExistence type="inferred from homology"/>
<dbReference type="eggNOG" id="KOG2347">
    <property type="taxonomic scope" value="Eukaryota"/>
</dbReference>
<accession>R4XBF6</accession>
<comment type="similarity">
    <text evidence="1 4">Belongs to the SEC5 family.</text>
</comment>
<feature type="domain" description="Exocyst complex component EXOC2/Sec5 N-terminal" evidence="5">
    <location>
        <begin position="36"/>
        <end position="825"/>
    </location>
</feature>
<dbReference type="InterPro" id="IPR039481">
    <property type="entry name" value="EXOC2/Sec5_N_dom"/>
</dbReference>
<dbReference type="PANTHER" id="PTHR13043">
    <property type="entry name" value="EXOCYST COMPLEX COMPONENT SEC5"/>
    <property type="match status" value="1"/>
</dbReference>
<dbReference type="PANTHER" id="PTHR13043:SF1">
    <property type="entry name" value="EXOCYST COMPLEX COMPONENT 2"/>
    <property type="match status" value="1"/>
</dbReference>
<dbReference type="GO" id="GO:0006887">
    <property type="term" value="P:exocytosis"/>
    <property type="evidence" value="ECO:0007669"/>
    <property type="project" value="UniProtKB-KW"/>
</dbReference>
<dbReference type="VEuPathDB" id="FungiDB:TAPDE_002684"/>
<gene>
    <name evidence="6" type="ORF">TAPDE_002684</name>
</gene>
<evidence type="ECO:0000256" key="1">
    <source>
        <dbReference type="ARBA" id="ARBA00010578"/>
    </source>
</evidence>
<evidence type="ECO:0000313" key="6">
    <source>
        <dbReference type="EMBL" id="CCG82930.1"/>
    </source>
</evidence>
<evidence type="ECO:0000313" key="7">
    <source>
        <dbReference type="Proteomes" id="UP000013776"/>
    </source>
</evidence>
<evidence type="ECO:0000256" key="3">
    <source>
        <dbReference type="ARBA" id="ARBA00022483"/>
    </source>
</evidence>
<dbReference type="EMBL" id="CAHR02000110">
    <property type="protein sequence ID" value="CCG82930.1"/>
    <property type="molecule type" value="Genomic_DNA"/>
</dbReference>
<evidence type="ECO:0000259" key="5">
    <source>
        <dbReference type="Pfam" id="PF15469"/>
    </source>
</evidence>
<comment type="subunit">
    <text evidence="4">Component of the exocyst complex.</text>
</comment>
<dbReference type="Proteomes" id="UP000013776">
    <property type="component" value="Unassembled WGS sequence"/>
</dbReference>
<protein>
    <recommendedName>
        <fullName evidence="4">Exocyst complex component SEC5</fullName>
    </recommendedName>
</protein>
<keyword evidence="2 4" id="KW-0813">Transport</keyword>
<dbReference type="STRING" id="1097556.R4XBF6"/>
<dbReference type="GO" id="GO:0000145">
    <property type="term" value="C:exocyst"/>
    <property type="evidence" value="ECO:0007669"/>
    <property type="project" value="UniProtKB-UniRule"/>
</dbReference>
<dbReference type="AlphaFoldDB" id="R4XBF6"/>
<keyword evidence="4" id="KW-0653">Protein transport</keyword>
<evidence type="ECO:0000256" key="2">
    <source>
        <dbReference type="ARBA" id="ARBA00022448"/>
    </source>
</evidence>
<comment type="caution">
    <text evidence="6">The sequence shown here is derived from an EMBL/GenBank/DDBJ whole genome shotgun (WGS) entry which is preliminary data.</text>
</comment>
<organism evidence="6 7">
    <name type="scientific">Taphrina deformans (strain PYCC 5710 / ATCC 11124 / CBS 356.35 / IMI 108563 / JCM 9778 / NBRC 8474)</name>
    <name type="common">Peach leaf curl fungus</name>
    <name type="synonym">Lalaria deformans</name>
    <dbReference type="NCBI Taxonomy" id="1097556"/>
    <lineage>
        <taxon>Eukaryota</taxon>
        <taxon>Fungi</taxon>
        <taxon>Dikarya</taxon>
        <taxon>Ascomycota</taxon>
        <taxon>Taphrinomycotina</taxon>
        <taxon>Taphrinomycetes</taxon>
        <taxon>Taphrinales</taxon>
        <taxon>Taphrinaceae</taxon>
        <taxon>Taphrina</taxon>
    </lineage>
</organism>
<dbReference type="Pfam" id="PF15469">
    <property type="entry name" value="Sec5"/>
    <property type="match status" value="1"/>
</dbReference>
<sequence>MNDEILRHYGLTDPFAEQWQDIDSSSSAPALSVNEPDALGTGINVSSVLYDRGILRSDSGVPPEYSLNSRTFDAKAYVRNVHRKATQADLLRGQDYLNTAIESKAGSLRILVEDNFDRFVSSKRVIDDVHSQITSEFGQTNGQDISRMEALKASLNDTSIKATQVFEPVIDNRRKADRVRATLGILEQYSAHFDLPSNLLRCIESHDNDALLRAYKKGQAIFKDVIKGNSTTDRRNARVLGRVWNEVMRIMRNHEMNVWRLLEEQSQIDIEATAKLANFLLELGVDSNPYHRAYIQHNLRVKESASKALERARTRVEILRRQLLLKHVHTKEDSIHALTVFVDAENSPSETTSNIIQSPEVLAFWDSVKLLVNDVWIQPIADLCENWKIVQDMTNTRSVKLLPNGPEGASRKYHSFTIHEREVAITKAEETVVLLGDSLIEFFMSKPLKELPAIYSPTSPEESSSTRLDLDDAPVLPDLGDRELGEFSFISVSVNSLGACTNLTAILTTIMSGVQQLHGLKISAKADESLQKVMTTIRERMIRAICELWQTDSDDLPFLESWKRSMSTKGTDFSKTFWITQKAIIDGLAKIMFRNELSPAPSQRLINNVRQQFVKNVYQVINGLMTLTYAPPTTNSALQPTVDVEVKKLFTIVNLQTIQSSTLIQLVQILESTFSTSLTPDLQKINTMFTQYIQKLTSSFLSPRQLVLDRTIEQDVEGTDWSTVPFPEDISQWTNKVVLGCITAHATISSHTPVLLPSLLESLTTHFLKTHQTLLVSSIDHGISVGGAIQVSLDLEFITIQFSDALSGSAKAIMDETHRLVDGQTDRALPVTGDRTDVKRVLGRAARRWSAHASVFKNPPQASEGRR</sequence>
<keyword evidence="7" id="KW-1185">Reference proteome</keyword>
<comment type="function">
    <text evidence="4">Component of the exocyst complex involved in the docking of exocytic vesicles with fusion sites on the plasma membrane.</text>
</comment>
<keyword evidence="3 4" id="KW-0268">Exocytosis</keyword>
<dbReference type="OrthoDB" id="26242at2759"/>
<name>R4XBF6_TAPDE</name>
<dbReference type="GO" id="GO:0006893">
    <property type="term" value="P:Golgi to plasma membrane transport"/>
    <property type="evidence" value="ECO:0007669"/>
    <property type="project" value="UniProtKB-UniRule"/>
</dbReference>
<dbReference type="GO" id="GO:0015031">
    <property type="term" value="P:protein transport"/>
    <property type="evidence" value="ECO:0007669"/>
    <property type="project" value="UniProtKB-KW"/>
</dbReference>
<reference evidence="6 7" key="1">
    <citation type="journal article" date="2013" name="MBio">
        <title>Genome sequencing of the plant pathogen Taphrina deformans, the causal agent of peach leaf curl.</title>
        <authorList>
            <person name="Cisse O.H."/>
            <person name="Almeida J.M.G.C.F."/>
            <person name="Fonseca A."/>
            <person name="Kumar A.A."/>
            <person name="Salojaervi J."/>
            <person name="Overmyer K."/>
            <person name="Hauser P.M."/>
            <person name="Pagni M."/>
        </authorList>
    </citation>
    <scope>NUCLEOTIDE SEQUENCE [LARGE SCALE GENOMIC DNA]</scope>
    <source>
        <strain evidence="7">PYCC 5710 / ATCC 11124 / CBS 356.35 / IMI 108563 / JCM 9778 / NBRC 8474</strain>
    </source>
</reference>
<evidence type="ECO:0000256" key="4">
    <source>
        <dbReference type="RuleBase" id="RU365069"/>
    </source>
</evidence>